<accession>A0A132AK96</accession>
<name>A0A132AK96_SARSC</name>
<feature type="non-terminal residue" evidence="1">
    <location>
        <position position="1"/>
    </location>
</feature>
<reference evidence="1 2" key="1">
    <citation type="journal article" date="2015" name="Parasit. Vectors">
        <title>Draft genome of the scabies mite.</title>
        <authorList>
            <person name="Rider S.D.Jr."/>
            <person name="Morgan M.S."/>
            <person name="Arlian L.G."/>
        </authorList>
    </citation>
    <scope>NUCLEOTIDE SEQUENCE [LARGE SCALE GENOMIC DNA]</scope>
    <source>
        <strain evidence="1">Arlian Lab</strain>
    </source>
</reference>
<protein>
    <submittedName>
        <fullName evidence="1">Uncharacterized protein</fullName>
    </submittedName>
</protein>
<feature type="non-terminal residue" evidence="1">
    <location>
        <position position="73"/>
    </location>
</feature>
<dbReference type="AlphaFoldDB" id="A0A132AK96"/>
<dbReference type="Proteomes" id="UP000616769">
    <property type="component" value="Unassembled WGS sequence"/>
</dbReference>
<organism evidence="1 2">
    <name type="scientific">Sarcoptes scabiei</name>
    <name type="common">Itch mite</name>
    <name type="synonym">Acarus scabiei</name>
    <dbReference type="NCBI Taxonomy" id="52283"/>
    <lineage>
        <taxon>Eukaryota</taxon>
        <taxon>Metazoa</taxon>
        <taxon>Ecdysozoa</taxon>
        <taxon>Arthropoda</taxon>
        <taxon>Chelicerata</taxon>
        <taxon>Arachnida</taxon>
        <taxon>Acari</taxon>
        <taxon>Acariformes</taxon>
        <taxon>Sarcoptiformes</taxon>
        <taxon>Astigmata</taxon>
        <taxon>Psoroptidia</taxon>
        <taxon>Sarcoptoidea</taxon>
        <taxon>Sarcoptidae</taxon>
        <taxon>Sarcoptinae</taxon>
        <taxon>Sarcoptes</taxon>
    </lineage>
</organism>
<evidence type="ECO:0000313" key="1">
    <source>
        <dbReference type="EMBL" id="KPM11404.1"/>
    </source>
</evidence>
<proteinExistence type="predicted"/>
<evidence type="ECO:0000313" key="2">
    <source>
        <dbReference type="Proteomes" id="UP000616769"/>
    </source>
</evidence>
<comment type="caution">
    <text evidence="1">The sequence shown here is derived from an EMBL/GenBank/DDBJ whole genome shotgun (WGS) entry which is preliminary data.</text>
</comment>
<gene>
    <name evidence="1" type="ORF">QR98_0099750</name>
</gene>
<sequence length="73" mass="8176">AAIEEEDEDPRIKQKIDLNLIIREEDLEQALIKVEDKNPVPAIEDEDLVMAIEAEDPVLAIEAEDPVLAIEAE</sequence>
<dbReference type="VEuPathDB" id="VectorBase:SSCA010487"/>
<dbReference type="EMBL" id="JXLN01017106">
    <property type="protein sequence ID" value="KPM11404.1"/>
    <property type="molecule type" value="Genomic_DNA"/>
</dbReference>